<dbReference type="HOGENOM" id="CLU_093552_2_0_1"/>
<dbReference type="PANTHER" id="PTHR38167:SF1">
    <property type="entry name" value="C2H2-TYPE DOMAIN-CONTAINING PROTEIN"/>
    <property type="match status" value="1"/>
</dbReference>
<evidence type="ECO:0000256" key="1">
    <source>
        <dbReference type="SAM" id="MobiDB-lite"/>
    </source>
</evidence>
<feature type="region of interest" description="Disordered" evidence="1">
    <location>
        <begin position="1"/>
        <end position="23"/>
    </location>
</feature>
<keyword evidence="3" id="KW-1185">Reference proteome</keyword>
<accession>A0A0C3BF77</accession>
<evidence type="ECO:0000313" key="3">
    <source>
        <dbReference type="Proteomes" id="UP000054166"/>
    </source>
</evidence>
<protein>
    <recommendedName>
        <fullName evidence="4">C2H2-type domain-containing protein</fullName>
    </recommendedName>
</protein>
<name>A0A0C3BF77_PILCF</name>
<dbReference type="PANTHER" id="PTHR38167">
    <property type="entry name" value="C2H2-TYPE DOMAIN-CONTAINING PROTEIN"/>
    <property type="match status" value="1"/>
</dbReference>
<dbReference type="EMBL" id="KN832986">
    <property type="protein sequence ID" value="KIM84963.1"/>
    <property type="molecule type" value="Genomic_DNA"/>
</dbReference>
<reference evidence="2 3" key="1">
    <citation type="submission" date="2014-04" db="EMBL/GenBank/DDBJ databases">
        <authorList>
            <consortium name="DOE Joint Genome Institute"/>
            <person name="Kuo A."/>
            <person name="Tarkka M."/>
            <person name="Buscot F."/>
            <person name="Kohler A."/>
            <person name="Nagy L.G."/>
            <person name="Floudas D."/>
            <person name="Copeland A."/>
            <person name="Barry K.W."/>
            <person name="Cichocki N."/>
            <person name="Veneault-Fourrey C."/>
            <person name="LaButti K."/>
            <person name="Lindquist E.A."/>
            <person name="Lipzen A."/>
            <person name="Lundell T."/>
            <person name="Morin E."/>
            <person name="Murat C."/>
            <person name="Sun H."/>
            <person name="Tunlid A."/>
            <person name="Henrissat B."/>
            <person name="Grigoriev I.V."/>
            <person name="Hibbett D.S."/>
            <person name="Martin F."/>
            <person name="Nordberg H.P."/>
            <person name="Cantor M.N."/>
            <person name="Hua S.X."/>
        </authorList>
    </citation>
    <scope>NUCLEOTIDE SEQUENCE [LARGE SCALE GENOMIC DNA]</scope>
    <source>
        <strain evidence="2 3">F 1598</strain>
    </source>
</reference>
<evidence type="ECO:0008006" key="4">
    <source>
        <dbReference type="Google" id="ProtNLM"/>
    </source>
</evidence>
<organism evidence="2 3">
    <name type="scientific">Piloderma croceum (strain F 1598)</name>
    <dbReference type="NCBI Taxonomy" id="765440"/>
    <lineage>
        <taxon>Eukaryota</taxon>
        <taxon>Fungi</taxon>
        <taxon>Dikarya</taxon>
        <taxon>Basidiomycota</taxon>
        <taxon>Agaricomycotina</taxon>
        <taxon>Agaricomycetes</taxon>
        <taxon>Agaricomycetidae</taxon>
        <taxon>Atheliales</taxon>
        <taxon>Atheliaceae</taxon>
        <taxon>Piloderma</taxon>
    </lineage>
</organism>
<proteinExistence type="predicted"/>
<dbReference type="OrthoDB" id="5422613at2759"/>
<dbReference type="STRING" id="765440.A0A0C3BF77"/>
<dbReference type="Proteomes" id="UP000054166">
    <property type="component" value="Unassembled WGS sequence"/>
</dbReference>
<reference evidence="3" key="2">
    <citation type="submission" date="2015-01" db="EMBL/GenBank/DDBJ databases">
        <title>Evolutionary Origins and Diversification of the Mycorrhizal Mutualists.</title>
        <authorList>
            <consortium name="DOE Joint Genome Institute"/>
            <consortium name="Mycorrhizal Genomics Consortium"/>
            <person name="Kohler A."/>
            <person name="Kuo A."/>
            <person name="Nagy L.G."/>
            <person name="Floudas D."/>
            <person name="Copeland A."/>
            <person name="Barry K.W."/>
            <person name="Cichocki N."/>
            <person name="Veneault-Fourrey C."/>
            <person name="LaButti K."/>
            <person name="Lindquist E.A."/>
            <person name="Lipzen A."/>
            <person name="Lundell T."/>
            <person name="Morin E."/>
            <person name="Murat C."/>
            <person name="Riley R."/>
            <person name="Ohm R."/>
            <person name="Sun H."/>
            <person name="Tunlid A."/>
            <person name="Henrissat B."/>
            <person name="Grigoriev I.V."/>
            <person name="Hibbett D.S."/>
            <person name="Martin F."/>
        </authorList>
    </citation>
    <scope>NUCLEOTIDE SEQUENCE [LARGE SCALE GENOMIC DNA]</scope>
    <source>
        <strain evidence="3">F 1598</strain>
    </source>
</reference>
<dbReference type="InParanoid" id="A0A0C3BF77"/>
<dbReference type="AlphaFoldDB" id="A0A0C3BF77"/>
<evidence type="ECO:0000313" key="2">
    <source>
        <dbReference type="EMBL" id="KIM84963.1"/>
    </source>
</evidence>
<sequence>MAEAADVIDLTLDDSSDEEEQPVVHGNLNDVPRAHLLAAIDTVPESRLRQIIKKLVDEEPAFERALLDELVTVKKRTHEAMSRWGICDNCEEEFDVSELHYEDECTYHTGDLEVDVDQFADHDERCHGPMDTEENRRSFPQGFYWNCCEGQGADHPGCEVGQHVPRTPETKRRRI</sequence>
<gene>
    <name evidence="2" type="ORF">PILCRDRAFT_817798</name>
</gene>
<feature type="compositionally biased region" description="Acidic residues" evidence="1">
    <location>
        <begin position="11"/>
        <end position="21"/>
    </location>
</feature>